<sequence>MHIEMAVWRKLHCVILVLKIVINTVISKNIRCDERVSYPCVS</sequence>
<organism evidence="1">
    <name type="scientific">Manihot esculenta</name>
    <name type="common">Cassava</name>
    <name type="synonym">Jatropha manihot</name>
    <dbReference type="NCBI Taxonomy" id="3983"/>
    <lineage>
        <taxon>Eukaryota</taxon>
        <taxon>Viridiplantae</taxon>
        <taxon>Streptophyta</taxon>
        <taxon>Embryophyta</taxon>
        <taxon>Tracheophyta</taxon>
        <taxon>Spermatophyta</taxon>
        <taxon>Magnoliopsida</taxon>
        <taxon>eudicotyledons</taxon>
        <taxon>Gunneridae</taxon>
        <taxon>Pentapetalae</taxon>
        <taxon>rosids</taxon>
        <taxon>fabids</taxon>
        <taxon>Malpighiales</taxon>
        <taxon>Euphorbiaceae</taxon>
        <taxon>Crotonoideae</taxon>
        <taxon>Manihoteae</taxon>
        <taxon>Manihot</taxon>
    </lineage>
</organism>
<name>A0A2C9VHB1_MANES</name>
<proteinExistence type="predicted"/>
<evidence type="ECO:0000313" key="1">
    <source>
        <dbReference type="EMBL" id="OAY44782.1"/>
    </source>
</evidence>
<dbReference type="AlphaFoldDB" id="A0A2C9VHB1"/>
<dbReference type="EMBL" id="CM004393">
    <property type="protein sequence ID" value="OAY44782.1"/>
    <property type="molecule type" value="Genomic_DNA"/>
</dbReference>
<gene>
    <name evidence="1" type="ORF">MANES_07G004900</name>
</gene>
<accession>A0A2C9VHB1</accession>
<reference evidence="1" key="1">
    <citation type="submission" date="2016-02" db="EMBL/GenBank/DDBJ databases">
        <title>WGS assembly of Manihot esculenta.</title>
        <authorList>
            <person name="Bredeson J.V."/>
            <person name="Prochnik S.E."/>
            <person name="Lyons J.B."/>
            <person name="Schmutz J."/>
            <person name="Grimwood J."/>
            <person name="Vrebalov J."/>
            <person name="Bart R.S."/>
            <person name="Amuge T."/>
            <person name="Ferguson M.E."/>
            <person name="Green R."/>
            <person name="Putnam N."/>
            <person name="Stites J."/>
            <person name="Rounsley S."/>
            <person name="Rokhsar D.S."/>
        </authorList>
    </citation>
    <scope>NUCLEOTIDE SEQUENCE [LARGE SCALE GENOMIC DNA]</scope>
    <source>
        <tissue evidence="1">Leaf</tissue>
    </source>
</reference>
<protein>
    <submittedName>
        <fullName evidence="1">Uncharacterized protein</fullName>
    </submittedName>
</protein>